<evidence type="ECO:0000313" key="4">
    <source>
        <dbReference type="Proteomes" id="UP001235939"/>
    </source>
</evidence>
<dbReference type="EMBL" id="CP092871">
    <property type="protein sequence ID" value="UYV72393.1"/>
    <property type="molecule type" value="Genomic_DNA"/>
</dbReference>
<organism evidence="3 4">
    <name type="scientific">Cordylochernes scorpioides</name>
    <dbReference type="NCBI Taxonomy" id="51811"/>
    <lineage>
        <taxon>Eukaryota</taxon>
        <taxon>Metazoa</taxon>
        <taxon>Ecdysozoa</taxon>
        <taxon>Arthropoda</taxon>
        <taxon>Chelicerata</taxon>
        <taxon>Arachnida</taxon>
        <taxon>Pseudoscorpiones</taxon>
        <taxon>Cheliferoidea</taxon>
        <taxon>Chernetidae</taxon>
        <taxon>Cordylochernes</taxon>
    </lineage>
</organism>
<dbReference type="InterPro" id="IPR027417">
    <property type="entry name" value="P-loop_NTPase"/>
</dbReference>
<dbReference type="Gene3D" id="1.10.8.720">
    <property type="entry name" value="Region D6 of dynein motor"/>
    <property type="match status" value="1"/>
</dbReference>
<dbReference type="PANTHER" id="PTHR22878:SF63">
    <property type="entry name" value="DYNEIN AXONEMAL HEAVY CHAIN 10"/>
    <property type="match status" value="1"/>
</dbReference>
<dbReference type="PANTHER" id="PTHR22878">
    <property type="entry name" value="DYNEIN HEAVY CHAIN 6, AXONEMAL-LIKE-RELATED"/>
    <property type="match status" value="1"/>
</dbReference>
<dbReference type="Pfam" id="PF03028">
    <property type="entry name" value="Dynein_heavy"/>
    <property type="match status" value="2"/>
</dbReference>
<gene>
    <name evidence="3" type="ORF">LAZ67_9002921</name>
</gene>
<dbReference type="InterPro" id="IPR042219">
    <property type="entry name" value="AAA_lid_11_sf"/>
</dbReference>
<evidence type="ECO:0000259" key="2">
    <source>
        <dbReference type="Pfam" id="PF18198"/>
    </source>
</evidence>
<dbReference type="Gene3D" id="3.40.50.300">
    <property type="entry name" value="P-loop containing nucleotide triphosphate hydrolases"/>
    <property type="match status" value="1"/>
</dbReference>
<dbReference type="InterPro" id="IPR026983">
    <property type="entry name" value="DHC"/>
</dbReference>
<feature type="domain" description="Dynein heavy chain region D6 P-loop" evidence="1">
    <location>
        <begin position="119"/>
        <end position="165"/>
    </location>
</feature>
<evidence type="ECO:0000259" key="1">
    <source>
        <dbReference type="Pfam" id="PF03028"/>
    </source>
</evidence>
<dbReference type="Pfam" id="PF18198">
    <property type="entry name" value="AAA_lid_11"/>
    <property type="match status" value="1"/>
</dbReference>
<feature type="domain" description="Dynein heavy chain region D6 P-loop" evidence="1">
    <location>
        <begin position="188"/>
        <end position="257"/>
    </location>
</feature>
<sequence length="357" mass="41131">MVKKTLEYCPFPWLPTENWENIRFLAGEFSEAFGNLVDELNGSAEQWKEWYYSKFPEEENCPLTNYDSLTLFQKLMLLRCFRIDRVYKGIVHYVADSMGAEYTVSPIVNYESILDQSSCVTPVVFILSPGADPAAEVSKLGERIGFPSSRFKFISLGQGQEEVSEWELIISLSKANTSGCLNLAACVQAAINMFQVGYTRGNWVILQNCHLLVRFLHVLEKELEDMAKPHEEFRLWLTTDPISNFPIGILQRSFKVVTEPPTGINLNMQNTFQKVTNESLHTCAHEAYHQLIYILTFFHSVVLDRRKYGKLGWNISYDFNHSDFDVCMQIINIYLNKTLKTNDPKIPWATLRYLIGE</sequence>
<accession>A0ABY6KU63</accession>
<evidence type="ECO:0000313" key="3">
    <source>
        <dbReference type="EMBL" id="UYV72393.1"/>
    </source>
</evidence>
<feature type="domain" description="Dynein heavy chain AAA lid" evidence="2">
    <location>
        <begin position="289"/>
        <end position="357"/>
    </location>
</feature>
<reference evidence="3 4" key="1">
    <citation type="submission" date="2022-01" db="EMBL/GenBank/DDBJ databases">
        <title>A chromosomal length assembly of Cordylochernes scorpioides.</title>
        <authorList>
            <person name="Zeh D."/>
            <person name="Zeh J."/>
        </authorList>
    </citation>
    <scope>NUCLEOTIDE SEQUENCE [LARGE SCALE GENOMIC DNA]</scope>
    <source>
        <strain evidence="3">IN4F17</strain>
        <tissue evidence="3">Whole Body</tissue>
    </source>
</reference>
<protein>
    <submittedName>
        <fullName evidence="3">DNAH10</fullName>
    </submittedName>
</protein>
<dbReference type="Proteomes" id="UP001235939">
    <property type="component" value="Chromosome 09"/>
</dbReference>
<keyword evidence="4" id="KW-1185">Reference proteome</keyword>
<name>A0ABY6KU63_9ARAC</name>
<proteinExistence type="predicted"/>
<dbReference type="InterPro" id="IPR004273">
    <property type="entry name" value="Dynein_heavy_D6_P-loop"/>
</dbReference>
<feature type="non-terminal residue" evidence="3">
    <location>
        <position position="357"/>
    </location>
</feature>
<dbReference type="InterPro" id="IPR041658">
    <property type="entry name" value="AAA_lid_11"/>
</dbReference>